<dbReference type="EMBL" id="JAANQT010011004">
    <property type="protein sequence ID" value="KAG1274655.1"/>
    <property type="molecule type" value="Genomic_DNA"/>
</dbReference>
<gene>
    <name evidence="1" type="ORF">G6F64_015077</name>
</gene>
<protein>
    <submittedName>
        <fullName evidence="1">Uncharacterized protein</fullName>
    </submittedName>
</protein>
<organism evidence="1 2">
    <name type="scientific">Rhizopus oryzae</name>
    <name type="common">Mucormycosis agent</name>
    <name type="synonym">Rhizopus arrhizus var. delemar</name>
    <dbReference type="NCBI Taxonomy" id="64495"/>
    <lineage>
        <taxon>Eukaryota</taxon>
        <taxon>Fungi</taxon>
        <taxon>Fungi incertae sedis</taxon>
        <taxon>Mucoromycota</taxon>
        <taxon>Mucoromycotina</taxon>
        <taxon>Mucoromycetes</taxon>
        <taxon>Mucorales</taxon>
        <taxon>Mucorineae</taxon>
        <taxon>Rhizopodaceae</taxon>
        <taxon>Rhizopus</taxon>
    </lineage>
</organism>
<proteinExistence type="predicted"/>
<evidence type="ECO:0000313" key="2">
    <source>
        <dbReference type="Proteomes" id="UP000716291"/>
    </source>
</evidence>
<sequence length="128" mass="14292">MAGRQLPDPRYALQHGRAVEIHAGRGCRQHRRSVPIALRGDRCACTAVRRRHLYPHRLRVAGRGSQPRRGAFLRRRRGLLAQALRHLGPADGHAARPGRLFHHRCQGQRPFHAAGVSGRAGRYAARTG</sequence>
<keyword evidence="2" id="KW-1185">Reference proteome</keyword>
<dbReference type="AlphaFoldDB" id="A0A9P7BJ05"/>
<comment type="caution">
    <text evidence="1">The sequence shown here is derived from an EMBL/GenBank/DDBJ whole genome shotgun (WGS) entry which is preliminary data.</text>
</comment>
<reference evidence="1" key="1">
    <citation type="journal article" date="2020" name="Microb. Genom.">
        <title>Genetic diversity of clinical and environmental Mucorales isolates obtained from an investigation of mucormycosis cases among solid organ transplant recipients.</title>
        <authorList>
            <person name="Nguyen M.H."/>
            <person name="Kaul D."/>
            <person name="Muto C."/>
            <person name="Cheng S.J."/>
            <person name="Richter R.A."/>
            <person name="Bruno V.M."/>
            <person name="Liu G."/>
            <person name="Beyhan S."/>
            <person name="Sundermann A.J."/>
            <person name="Mounaud S."/>
            <person name="Pasculle A.W."/>
            <person name="Nierman W.C."/>
            <person name="Driscoll E."/>
            <person name="Cumbie R."/>
            <person name="Clancy C.J."/>
            <person name="Dupont C.L."/>
        </authorList>
    </citation>
    <scope>NUCLEOTIDE SEQUENCE</scope>
    <source>
        <strain evidence="1">GL11</strain>
    </source>
</reference>
<name>A0A9P7BJ05_RHIOR</name>
<evidence type="ECO:0000313" key="1">
    <source>
        <dbReference type="EMBL" id="KAG1274655.1"/>
    </source>
</evidence>
<dbReference type="Proteomes" id="UP000716291">
    <property type="component" value="Unassembled WGS sequence"/>
</dbReference>
<accession>A0A9P7BJ05</accession>